<gene>
    <name evidence="1" type="ORF">BJ138DRAFT_591476</name>
</gene>
<evidence type="ECO:0000313" key="2">
    <source>
        <dbReference type="Proteomes" id="UP000790377"/>
    </source>
</evidence>
<dbReference type="EMBL" id="MU267986">
    <property type="protein sequence ID" value="KAH7906693.1"/>
    <property type="molecule type" value="Genomic_DNA"/>
</dbReference>
<organism evidence="1 2">
    <name type="scientific">Hygrophoropsis aurantiaca</name>
    <dbReference type="NCBI Taxonomy" id="72124"/>
    <lineage>
        <taxon>Eukaryota</taxon>
        <taxon>Fungi</taxon>
        <taxon>Dikarya</taxon>
        <taxon>Basidiomycota</taxon>
        <taxon>Agaricomycotina</taxon>
        <taxon>Agaricomycetes</taxon>
        <taxon>Agaricomycetidae</taxon>
        <taxon>Boletales</taxon>
        <taxon>Coniophorineae</taxon>
        <taxon>Hygrophoropsidaceae</taxon>
        <taxon>Hygrophoropsis</taxon>
    </lineage>
</organism>
<sequence length="184" mass="20380">MSFTSSSSTIYNNRRDSGLYDATVDQAIALPKGTAMSHATYKTDFTRASQPQSSNFSYKKVGSNVDKEMIVFGQIAPAVLGTKLTAIGDHYIGDDDRPFLIEDKTRVKFVFALCEPSKSPKRMATLFHNQIATLDQLIDTTEEELEGQPKVNFHNIFLIAHLTHDANSLCHLRNGSVTPDQPPT</sequence>
<comment type="caution">
    <text evidence="1">The sequence shown here is derived from an EMBL/GenBank/DDBJ whole genome shotgun (WGS) entry which is preliminary data.</text>
</comment>
<accession>A0ACB8A110</accession>
<protein>
    <submittedName>
        <fullName evidence="1">Uncharacterized protein</fullName>
    </submittedName>
</protein>
<name>A0ACB8A110_9AGAM</name>
<keyword evidence="2" id="KW-1185">Reference proteome</keyword>
<proteinExistence type="predicted"/>
<evidence type="ECO:0000313" key="1">
    <source>
        <dbReference type="EMBL" id="KAH7906693.1"/>
    </source>
</evidence>
<reference evidence="1" key="1">
    <citation type="journal article" date="2021" name="New Phytol.">
        <title>Evolutionary innovations through gain and loss of genes in the ectomycorrhizal Boletales.</title>
        <authorList>
            <person name="Wu G."/>
            <person name="Miyauchi S."/>
            <person name="Morin E."/>
            <person name="Kuo A."/>
            <person name="Drula E."/>
            <person name="Varga T."/>
            <person name="Kohler A."/>
            <person name="Feng B."/>
            <person name="Cao Y."/>
            <person name="Lipzen A."/>
            <person name="Daum C."/>
            <person name="Hundley H."/>
            <person name="Pangilinan J."/>
            <person name="Johnson J."/>
            <person name="Barry K."/>
            <person name="LaButti K."/>
            <person name="Ng V."/>
            <person name="Ahrendt S."/>
            <person name="Min B."/>
            <person name="Choi I.G."/>
            <person name="Park H."/>
            <person name="Plett J.M."/>
            <person name="Magnuson J."/>
            <person name="Spatafora J.W."/>
            <person name="Nagy L.G."/>
            <person name="Henrissat B."/>
            <person name="Grigoriev I.V."/>
            <person name="Yang Z.L."/>
            <person name="Xu J."/>
            <person name="Martin F.M."/>
        </authorList>
    </citation>
    <scope>NUCLEOTIDE SEQUENCE</scope>
    <source>
        <strain evidence="1">ATCC 28755</strain>
    </source>
</reference>
<dbReference type="Proteomes" id="UP000790377">
    <property type="component" value="Unassembled WGS sequence"/>
</dbReference>